<organism evidence="4 5">
    <name type="scientific">Inhella proteolytica</name>
    <dbReference type="NCBI Taxonomy" id="2795029"/>
    <lineage>
        <taxon>Bacteria</taxon>
        <taxon>Pseudomonadati</taxon>
        <taxon>Pseudomonadota</taxon>
        <taxon>Betaproteobacteria</taxon>
        <taxon>Burkholderiales</taxon>
        <taxon>Sphaerotilaceae</taxon>
        <taxon>Inhella</taxon>
    </lineage>
</organism>
<accession>A0A931J014</accession>
<keyword evidence="1" id="KW-0472">Membrane</keyword>
<dbReference type="InterPro" id="IPR010559">
    <property type="entry name" value="Sig_transdc_His_kin_internal"/>
</dbReference>
<evidence type="ECO:0000256" key="1">
    <source>
        <dbReference type="SAM" id="Phobius"/>
    </source>
</evidence>
<feature type="domain" description="Histidine kinase/HSP90-like ATPase" evidence="2">
    <location>
        <begin position="246"/>
        <end position="343"/>
    </location>
</feature>
<feature type="transmembrane region" description="Helical" evidence="1">
    <location>
        <begin position="71"/>
        <end position="94"/>
    </location>
</feature>
<name>A0A931J014_9BURK</name>
<keyword evidence="5" id="KW-1185">Reference proteome</keyword>
<proteinExistence type="predicted"/>
<evidence type="ECO:0000259" key="2">
    <source>
        <dbReference type="Pfam" id="PF02518"/>
    </source>
</evidence>
<dbReference type="GO" id="GO:0000155">
    <property type="term" value="F:phosphorelay sensor kinase activity"/>
    <property type="evidence" value="ECO:0007669"/>
    <property type="project" value="InterPro"/>
</dbReference>
<dbReference type="PANTHER" id="PTHR34220:SF9">
    <property type="entry name" value="SIGNAL TRANSDUCTION HISTIDINE KINASE INTERNAL REGION DOMAIN-CONTAINING PROTEIN"/>
    <property type="match status" value="1"/>
</dbReference>
<dbReference type="Gene3D" id="3.30.565.10">
    <property type="entry name" value="Histidine kinase-like ATPase, C-terminal domain"/>
    <property type="match status" value="1"/>
</dbReference>
<comment type="caution">
    <text evidence="4">The sequence shown here is derived from an EMBL/GenBank/DDBJ whole genome shotgun (WGS) entry which is preliminary data.</text>
</comment>
<evidence type="ECO:0000259" key="3">
    <source>
        <dbReference type="Pfam" id="PF06580"/>
    </source>
</evidence>
<gene>
    <name evidence="4" type="ORF">I7X39_04705</name>
</gene>
<feature type="transmembrane region" description="Helical" evidence="1">
    <location>
        <begin position="106"/>
        <end position="126"/>
    </location>
</feature>
<feature type="domain" description="Signal transduction histidine kinase internal region" evidence="3">
    <location>
        <begin position="149"/>
        <end position="227"/>
    </location>
</feature>
<evidence type="ECO:0000313" key="4">
    <source>
        <dbReference type="EMBL" id="MBH9576203.1"/>
    </source>
</evidence>
<dbReference type="InterPro" id="IPR050640">
    <property type="entry name" value="Bact_2-comp_sensor_kinase"/>
</dbReference>
<keyword evidence="1" id="KW-0812">Transmembrane</keyword>
<dbReference type="InterPro" id="IPR036890">
    <property type="entry name" value="HATPase_C_sf"/>
</dbReference>
<dbReference type="EMBL" id="JAEDAK010000002">
    <property type="protein sequence ID" value="MBH9576203.1"/>
    <property type="molecule type" value="Genomic_DNA"/>
</dbReference>
<dbReference type="Proteomes" id="UP000613266">
    <property type="component" value="Unassembled WGS sequence"/>
</dbReference>
<dbReference type="InterPro" id="IPR003594">
    <property type="entry name" value="HATPase_dom"/>
</dbReference>
<protein>
    <submittedName>
        <fullName evidence="4">Histidine kinase</fullName>
    </submittedName>
</protein>
<dbReference type="AlphaFoldDB" id="A0A931J014"/>
<keyword evidence="1" id="KW-1133">Transmembrane helix</keyword>
<reference evidence="4" key="1">
    <citation type="submission" date="2020-12" db="EMBL/GenBank/DDBJ databases">
        <title>The genome sequence of Inhella sp. 1Y17.</title>
        <authorList>
            <person name="Liu Y."/>
        </authorList>
    </citation>
    <scope>NUCLEOTIDE SEQUENCE</scope>
    <source>
        <strain evidence="4">1Y17</strain>
    </source>
</reference>
<evidence type="ECO:0000313" key="5">
    <source>
        <dbReference type="Proteomes" id="UP000613266"/>
    </source>
</evidence>
<dbReference type="SUPFAM" id="SSF55874">
    <property type="entry name" value="ATPase domain of HSP90 chaperone/DNA topoisomerase II/histidine kinase"/>
    <property type="match status" value="1"/>
</dbReference>
<dbReference type="PANTHER" id="PTHR34220">
    <property type="entry name" value="SENSOR HISTIDINE KINASE YPDA"/>
    <property type="match status" value="1"/>
</dbReference>
<keyword evidence="4" id="KW-0418">Kinase</keyword>
<dbReference type="RefSeq" id="WP_198109807.1">
    <property type="nucleotide sequence ID" value="NZ_JAEDAK010000002.1"/>
</dbReference>
<dbReference type="Pfam" id="PF06580">
    <property type="entry name" value="His_kinase"/>
    <property type="match status" value="1"/>
</dbReference>
<keyword evidence="4" id="KW-0808">Transferase</keyword>
<dbReference type="GO" id="GO:0016020">
    <property type="term" value="C:membrane"/>
    <property type="evidence" value="ECO:0007669"/>
    <property type="project" value="InterPro"/>
</dbReference>
<dbReference type="Pfam" id="PF02518">
    <property type="entry name" value="HATPase_c"/>
    <property type="match status" value="1"/>
</dbReference>
<feature type="transmembrane region" description="Helical" evidence="1">
    <location>
        <begin position="38"/>
        <end position="59"/>
    </location>
</feature>
<sequence length="344" mass="36838">MSPGTSPLRLVGANALLWAAAAGGLSIAAPGVDTLPRLLVFSECVGAVMLAVALLMRRLPRLTRLRPAQTWALTAALAIPLGYIGGHALALLFLGEPFRLTGTGAARLAPVVVHLLVGGIGLHYLAAREQLAQEARARAEAQRLATETELRLLRAQLEPHMLFNTLANLRALLREDAGQAEHMIDQLIAYLRATLAASRHEASTLEAEFAQLRAYLEIMALRMGPRLSYTLELPPELAATPLPAMLLQPLVENAIKHGLEPKVGPGRLTVQAHLDGAHIEITVRDDGLGLGADGQFQRPLDGPASSYGLQHVRERLRAAYGPPATLTLSPLQPQGLCSRVRIPS</sequence>